<dbReference type="Proteomes" id="UP000070188">
    <property type="component" value="Unassembled WGS sequence"/>
</dbReference>
<comment type="caution">
    <text evidence="2">The sequence shown here is derived from an EMBL/GenBank/DDBJ whole genome shotgun (WGS) entry which is preliminary data.</text>
</comment>
<evidence type="ECO:0000313" key="2">
    <source>
        <dbReference type="EMBL" id="KWW99109.1"/>
    </source>
</evidence>
<organism evidence="2 3">
    <name type="scientific">Carbonactinospora thermoautotrophica</name>
    <dbReference type="NCBI Taxonomy" id="1469144"/>
    <lineage>
        <taxon>Bacteria</taxon>
        <taxon>Bacillati</taxon>
        <taxon>Actinomycetota</taxon>
        <taxon>Actinomycetes</taxon>
        <taxon>Kitasatosporales</taxon>
        <taxon>Carbonactinosporaceae</taxon>
        <taxon>Carbonactinospora</taxon>
    </lineage>
</organism>
<evidence type="ECO:0000256" key="1">
    <source>
        <dbReference type="SAM" id="MobiDB-lite"/>
    </source>
</evidence>
<sequence length="58" mass="6042">MTRPEYAPIVRFSAPAGSAVRSTPARPPRSAPSGARYRGFAPAPSRRSSQAARGCSPA</sequence>
<name>A0A132MN14_9ACTN</name>
<feature type="compositionally biased region" description="Low complexity" evidence="1">
    <location>
        <begin position="31"/>
        <end position="58"/>
    </location>
</feature>
<dbReference type="AlphaFoldDB" id="A0A132MN14"/>
<dbReference type="EMBL" id="LAXD01000001">
    <property type="protein sequence ID" value="KWW99109.1"/>
    <property type="molecule type" value="Genomic_DNA"/>
</dbReference>
<protein>
    <submittedName>
        <fullName evidence="2">Uncharacterized protein</fullName>
    </submittedName>
</protein>
<dbReference type="PATRIC" id="fig|1469144.10.peg.852"/>
<proteinExistence type="predicted"/>
<accession>A0A132MN14</accession>
<evidence type="ECO:0000313" key="3">
    <source>
        <dbReference type="Proteomes" id="UP000070188"/>
    </source>
</evidence>
<feature type="region of interest" description="Disordered" evidence="1">
    <location>
        <begin position="15"/>
        <end position="58"/>
    </location>
</feature>
<dbReference type="STRING" id="1469144.LI90_742"/>
<gene>
    <name evidence="2" type="ORF">LI90_742</name>
</gene>
<reference evidence="3" key="1">
    <citation type="submission" date="2015-04" db="EMBL/GenBank/DDBJ databases">
        <title>Physiological reanalysis, assessment of diazotrophy, and genome sequences of multiple isolates of Streptomyces thermoautotrophicus.</title>
        <authorList>
            <person name="MacKellar D.C."/>
            <person name="Lieber L."/>
            <person name="Norman J."/>
            <person name="Bolger A."/>
            <person name="Tobin C."/>
            <person name="Murray J.W."/>
            <person name="Chang R."/>
            <person name="Ford T."/>
            <person name="Nguyen P.Q."/>
            <person name="Woodward J."/>
            <person name="Permingeat H."/>
            <person name="Joshi N.S."/>
            <person name="Silver P.A."/>
            <person name="Usadel B."/>
            <person name="Rutherford A.W."/>
            <person name="Friesen M."/>
            <person name="Prell J."/>
        </authorList>
    </citation>
    <scope>NUCLEOTIDE SEQUENCE [LARGE SCALE GENOMIC DNA]</scope>
    <source>
        <strain evidence="3">H1</strain>
    </source>
</reference>
<keyword evidence="3" id="KW-1185">Reference proteome</keyword>